<dbReference type="SMART" id="SM00360">
    <property type="entry name" value="RRM"/>
    <property type="match status" value="1"/>
</dbReference>
<dbReference type="InterPro" id="IPR035979">
    <property type="entry name" value="RBD_domain_sf"/>
</dbReference>
<dbReference type="EMBL" id="UZAN01050092">
    <property type="protein sequence ID" value="VDP87963.1"/>
    <property type="molecule type" value="Genomic_DNA"/>
</dbReference>
<feature type="region of interest" description="Disordered" evidence="2">
    <location>
        <begin position="1"/>
        <end position="71"/>
    </location>
</feature>
<protein>
    <submittedName>
        <fullName evidence="6">RRM domain-containing protein</fullName>
    </submittedName>
</protein>
<dbReference type="PROSITE" id="PS50102">
    <property type="entry name" value="RRM"/>
    <property type="match status" value="1"/>
</dbReference>
<evidence type="ECO:0000256" key="2">
    <source>
        <dbReference type="SAM" id="MobiDB-lite"/>
    </source>
</evidence>
<dbReference type="SUPFAM" id="SSF54928">
    <property type="entry name" value="RNA-binding domain, RBD"/>
    <property type="match status" value="1"/>
</dbReference>
<reference evidence="6" key="1">
    <citation type="submission" date="2016-06" db="UniProtKB">
        <authorList>
            <consortium name="WormBaseParasite"/>
        </authorList>
    </citation>
    <scope>IDENTIFICATION</scope>
</reference>
<dbReference type="AlphaFoldDB" id="A0A183AVP1"/>
<evidence type="ECO:0000313" key="4">
    <source>
        <dbReference type="EMBL" id="VDP87963.1"/>
    </source>
</evidence>
<feature type="compositionally biased region" description="Pro residues" evidence="2">
    <location>
        <begin position="41"/>
        <end position="71"/>
    </location>
</feature>
<dbReference type="Proteomes" id="UP000272942">
    <property type="component" value="Unassembled WGS sequence"/>
</dbReference>
<name>A0A183AVP1_9TREM</name>
<dbReference type="CDD" id="cd00590">
    <property type="entry name" value="RRM_SF"/>
    <property type="match status" value="1"/>
</dbReference>
<dbReference type="WBParaSite" id="ECPE_0001106001-mRNA-1">
    <property type="protein sequence ID" value="ECPE_0001106001-mRNA-1"/>
    <property type="gene ID" value="ECPE_0001106001"/>
</dbReference>
<evidence type="ECO:0000313" key="6">
    <source>
        <dbReference type="WBParaSite" id="ECPE_0001106001-mRNA-1"/>
    </source>
</evidence>
<feature type="domain" description="RRM" evidence="3">
    <location>
        <begin position="77"/>
        <end position="155"/>
    </location>
</feature>
<dbReference type="OrthoDB" id="448399at2759"/>
<organism evidence="6">
    <name type="scientific">Echinostoma caproni</name>
    <dbReference type="NCBI Taxonomy" id="27848"/>
    <lineage>
        <taxon>Eukaryota</taxon>
        <taxon>Metazoa</taxon>
        <taxon>Spiralia</taxon>
        <taxon>Lophotrochozoa</taxon>
        <taxon>Platyhelminthes</taxon>
        <taxon>Trematoda</taxon>
        <taxon>Digenea</taxon>
        <taxon>Plagiorchiida</taxon>
        <taxon>Echinostomata</taxon>
        <taxon>Echinostomatoidea</taxon>
        <taxon>Echinostomatidae</taxon>
        <taxon>Echinostoma</taxon>
    </lineage>
</organism>
<dbReference type="InterPro" id="IPR000504">
    <property type="entry name" value="RRM_dom"/>
</dbReference>
<dbReference type="InterPro" id="IPR012677">
    <property type="entry name" value="Nucleotide-bd_a/b_plait_sf"/>
</dbReference>
<gene>
    <name evidence="4" type="ORF">ECPE_LOCUS11026</name>
</gene>
<keyword evidence="5" id="KW-1185">Reference proteome</keyword>
<reference evidence="4 5" key="2">
    <citation type="submission" date="2018-11" db="EMBL/GenBank/DDBJ databases">
        <authorList>
            <consortium name="Pathogen Informatics"/>
        </authorList>
    </citation>
    <scope>NUCLEOTIDE SEQUENCE [LARGE SCALE GENOMIC DNA]</scope>
    <source>
        <strain evidence="4 5">Egypt</strain>
    </source>
</reference>
<evidence type="ECO:0000313" key="5">
    <source>
        <dbReference type="Proteomes" id="UP000272942"/>
    </source>
</evidence>
<sequence>SPVPSRPSFEDPYYDRSVPPVPFEDGSVDVYGAPARRPRPPVDMPHPGPPPNDYLPPRPIEHQPPPPPARRPVPDFVTVFVGNLPPSVTVDQLASIMRDYYFVPGSVRVRRDIHGVPTGEALVDFNSNYDADRVIRDLTGYRISGRPIVLRYDRRP</sequence>
<accession>A0A183AVP1</accession>
<keyword evidence="1" id="KW-0694">RNA-binding</keyword>
<evidence type="ECO:0000259" key="3">
    <source>
        <dbReference type="PROSITE" id="PS50102"/>
    </source>
</evidence>
<dbReference type="Pfam" id="PF00076">
    <property type="entry name" value="RRM_1"/>
    <property type="match status" value="1"/>
</dbReference>
<dbReference type="GO" id="GO:0003723">
    <property type="term" value="F:RNA binding"/>
    <property type="evidence" value="ECO:0007669"/>
    <property type="project" value="UniProtKB-UniRule"/>
</dbReference>
<proteinExistence type="predicted"/>
<evidence type="ECO:0000256" key="1">
    <source>
        <dbReference type="PROSITE-ProRule" id="PRU00176"/>
    </source>
</evidence>
<dbReference type="Gene3D" id="3.30.70.330">
    <property type="match status" value="1"/>
</dbReference>